<feature type="compositionally biased region" description="Acidic residues" evidence="3">
    <location>
        <begin position="228"/>
        <end position="239"/>
    </location>
</feature>
<sequence length="1394" mass="147804">MLSKLIAEAKSSIEMMNSTIDQDGNENEDGAGDEVADCSQPSSADSQVKMEKCLFGKELLTIPQELAENASMLFDVLSLNTWENSLTDGNRQHLMKFLPDFQENDEEEKKDTVRRLFCLDEFKFSSPLRTFQETLKNGFFSPKVAKYMQLCRKVKMRDYRYQQQRYYSNLLKDMLISRQVYLEAAYRTPPDMPVVVERAYRPPPRELSIEYRTNVQYLKVLREVRDECGDDETDSDDEGIPGYSVPRSKPRSRIDQDATAECTVSSTMASRGSKSVGMYNHQRAPTREQELITEDQEGELQQKQILAQQKVFAHVEAADLDTNGIELKDIIARCHPSRKLPASYPQTVAVKQEEQQADGDTSGAAAAAAEAAAKRKVAKRKKRKLKLKMASSSAVGASSPMEQGYGDLGSSMEVKREPPLTMADLDDELNRPMTPKYLTTSYLEEKVQLWQDSGAWSFCVWAGLQASWPDMVVSALKFLSGDSIGPDAVFQNFVPYLDYRERQQAWQWIGTTRDGDDQLLPLCLYWLDNAGQDAGADVRDTSGLASPPPPRCPTDYIISTCSESERNEYRAKERERYANPHKAFVYKMHGFESIVGPVKGVYSNSGAASKAREHSLLVSDRPPFVTILSLVRDAAARLPNGEGTRADICELLKDSQYLATCTDAQINTVVSGALDRLHYEKDPCVKYDVNRKLWIYLHRSRTVDEFERLHLAQAAAAKAKKALARQPKALAKTGLHKHLREVIRPASALSTGSSDGGAIDVDQGLSPKGPVSPRNSSTPKMATKTIKEVLQQQLGIGGEMTTDALLPPPTSVSVTTLSPAVQQQILGQLTMSGKPRSYMMADRAGAPLFSPTPTAGKPGAAVASSRPGTVMSFQTSIQLPATPAGAPTAALNLPHDKPGYGVAMSGGQAVSGKPLAMQAGGGYAVTPARTATSPMPQLTAATTYNLATGGKIMVRPSQVKPTDRAPAVQQVVAPGLGRARVKLYPQPPGSSGGVLNSGGATIVTGLQQIGGRPVYISQLGSKPGAQLQGLQTVLIRQDGSASPQRVVSPQTHIPANVASQADATGGAAKFITVGGQQVVLSRSQAGGSKPTTYASTKPVVARLVQQLASPGVGGGGGGGGAAMQQVYGGVRASTPGATIRFQGRTVSIPSPGKPGHVTMVQQASAVGAPAVQARAVTPGLAAPVRQAARMVLAASSAPAATYSAVSKHQTQVSSAVKVVSSLPPGVKFTQLTAAQAAGLKIAQGQTLVIGSQAGGGGQFIIPANTTSAGTRVVSGGGLPGQQAIMLGSGTQAGIGQAAPTFVLAGGKTGGGIALSPASLRALQGVKVASDTRQAAPKGRGRAGPVYARIITPPANMPGAGSILQGMNQQTGAASAPVTVVTTLSTDEANKGTNS</sequence>
<dbReference type="InterPro" id="IPR038106">
    <property type="entry name" value="NFRKB_winged_sf"/>
</dbReference>
<reference evidence="6" key="1">
    <citation type="submission" date="2025-08" db="UniProtKB">
        <authorList>
            <consortium name="RefSeq"/>
        </authorList>
    </citation>
    <scope>IDENTIFICATION</scope>
</reference>
<name>A0ABM1E3Y4_PRICU</name>
<dbReference type="Pfam" id="PF14465">
    <property type="entry name" value="WHD_1st_NFRKB"/>
    <property type="match status" value="1"/>
</dbReference>
<dbReference type="Proteomes" id="UP000695022">
    <property type="component" value="Unplaced"/>
</dbReference>
<dbReference type="InterPro" id="IPR057748">
    <property type="entry name" value="NFRKB_WH_2"/>
</dbReference>
<accession>A0ABM1E3Y4</accession>
<proteinExistence type="predicted"/>
<dbReference type="PANTHER" id="PTHR13052">
    <property type="entry name" value="NFRKB-RELATED"/>
    <property type="match status" value="1"/>
</dbReference>
<evidence type="ECO:0000259" key="4">
    <source>
        <dbReference type="PROSITE" id="PS51916"/>
    </source>
</evidence>
<protein>
    <submittedName>
        <fullName evidence="6">Nuclear factor related to kappa-B-binding protein-like</fullName>
    </submittedName>
</protein>
<feature type="region of interest" description="Disordered" evidence="3">
    <location>
        <begin position="227"/>
        <end position="276"/>
    </location>
</feature>
<dbReference type="Pfam" id="PF25793">
    <property type="entry name" value="WHD_2nd_NFRKB"/>
    <property type="match status" value="1"/>
</dbReference>
<dbReference type="InterPro" id="IPR024867">
    <property type="entry name" value="NFRKB"/>
</dbReference>
<feature type="domain" description="DEUBAD" evidence="4">
    <location>
        <begin position="63"/>
        <end position="180"/>
    </location>
</feature>
<dbReference type="PANTHER" id="PTHR13052:SF3">
    <property type="entry name" value="NUCLEAR FACTOR RELATED TO KAPPA-B-BINDING PROTEIN"/>
    <property type="match status" value="1"/>
</dbReference>
<gene>
    <name evidence="6" type="primary">LOC106808628</name>
</gene>
<comment type="subcellular location">
    <subcellularLocation>
        <location evidence="1">Nucleus</location>
    </subcellularLocation>
</comment>
<keyword evidence="2" id="KW-0539">Nucleus</keyword>
<feature type="compositionally biased region" description="Acidic residues" evidence="3">
    <location>
        <begin position="23"/>
        <end position="36"/>
    </location>
</feature>
<evidence type="ECO:0000313" key="5">
    <source>
        <dbReference type="Proteomes" id="UP000695022"/>
    </source>
</evidence>
<feature type="region of interest" description="Disordered" evidence="3">
    <location>
        <begin position="746"/>
        <end position="780"/>
    </location>
</feature>
<dbReference type="RefSeq" id="XP_014666905.1">
    <property type="nucleotide sequence ID" value="XM_014811419.1"/>
</dbReference>
<dbReference type="PROSITE" id="PS51916">
    <property type="entry name" value="DEUBAD"/>
    <property type="match status" value="1"/>
</dbReference>
<feature type="compositionally biased region" description="Polar residues" evidence="3">
    <location>
        <begin position="262"/>
        <end position="273"/>
    </location>
</feature>
<evidence type="ECO:0000256" key="1">
    <source>
        <dbReference type="ARBA" id="ARBA00004123"/>
    </source>
</evidence>
<dbReference type="Gene3D" id="1.10.10.2430">
    <property type="entry name" value="NFRKB winged helix-like domain"/>
    <property type="match status" value="1"/>
</dbReference>
<organism evidence="5 6">
    <name type="scientific">Priapulus caudatus</name>
    <name type="common">Priapulid worm</name>
    <dbReference type="NCBI Taxonomy" id="37621"/>
    <lineage>
        <taxon>Eukaryota</taxon>
        <taxon>Metazoa</taxon>
        <taxon>Ecdysozoa</taxon>
        <taxon>Scalidophora</taxon>
        <taxon>Priapulida</taxon>
        <taxon>Priapulimorpha</taxon>
        <taxon>Priapulimorphida</taxon>
        <taxon>Priapulidae</taxon>
        <taxon>Priapulus</taxon>
    </lineage>
</organism>
<evidence type="ECO:0000256" key="3">
    <source>
        <dbReference type="SAM" id="MobiDB-lite"/>
    </source>
</evidence>
<evidence type="ECO:0000256" key="2">
    <source>
        <dbReference type="ARBA" id="ARBA00023242"/>
    </source>
</evidence>
<dbReference type="CDD" id="cd21865">
    <property type="entry name" value="DEUBAD_NFRKB"/>
    <property type="match status" value="1"/>
</dbReference>
<keyword evidence="5" id="KW-1185">Reference proteome</keyword>
<dbReference type="InterPro" id="IPR025220">
    <property type="entry name" value="NFRKB_WH_1"/>
</dbReference>
<dbReference type="InterPro" id="IPR044867">
    <property type="entry name" value="DEUBAD_dom"/>
</dbReference>
<dbReference type="GeneID" id="106808628"/>
<feature type="region of interest" description="Disordered" evidence="3">
    <location>
        <begin position="20"/>
        <end position="44"/>
    </location>
</feature>
<evidence type="ECO:0000313" key="6">
    <source>
        <dbReference type="RefSeq" id="XP_014666905.1"/>
    </source>
</evidence>